<comment type="caution">
    <text evidence="2">The sequence shown here is derived from an EMBL/GenBank/DDBJ whole genome shotgun (WGS) entry which is preliminary data.</text>
</comment>
<evidence type="ECO:0000313" key="2">
    <source>
        <dbReference type="EMBL" id="KJY61824.1"/>
    </source>
</evidence>
<dbReference type="Gene3D" id="3.40.50.1110">
    <property type="entry name" value="SGNH hydrolase"/>
    <property type="match status" value="1"/>
</dbReference>
<accession>A0A0F4LU71</accession>
<gene>
    <name evidence="2" type="ORF">JG30_08760</name>
</gene>
<dbReference type="STRING" id="1218492.JG30_08760"/>
<dbReference type="SUPFAM" id="SSF52266">
    <property type="entry name" value="SGNH hydrolase"/>
    <property type="match status" value="1"/>
</dbReference>
<reference evidence="2 3" key="1">
    <citation type="submission" date="2015-01" db="EMBL/GenBank/DDBJ databases">
        <title>Comparative genomics of the lactic acid bacteria isolated from the honey bee gut.</title>
        <authorList>
            <person name="Ellegaard K.M."/>
            <person name="Tamarit D."/>
            <person name="Javelind E."/>
            <person name="Olofsson T."/>
            <person name="Andersson S.G."/>
            <person name="Vasquez A."/>
        </authorList>
    </citation>
    <scope>NUCLEOTIDE SEQUENCE [LARGE SCALE GENOMIC DNA]</scope>
    <source>
        <strain evidence="2 3">Bin4</strain>
    </source>
</reference>
<proteinExistence type="predicted"/>
<dbReference type="Proteomes" id="UP000033558">
    <property type="component" value="Unassembled WGS sequence"/>
</dbReference>
<dbReference type="RefSeq" id="WP_046316519.1">
    <property type="nucleotide sequence ID" value="NZ_KQ034028.1"/>
</dbReference>
<dbReference type="HOGENOM" id="CLU_076859_1_0_9"/>
<dbReference type="PANTHER" id="PTHR30383">
    <property type="entry name" value="THIOESTERASE 1/PROTEASE 1/LYSOPHOSPHOLIPASE L1"/>
    <property type="match status" value="1"/>
</dbReference>
<dbReference type="PATRIC" id="fig|1218492.5.peg.1015"/>
<dbReference type="AlphaFoldDB" id="A0A0F4LU71"/>
<sequence>MLSKFSVTRKLFPIVFILSALFLLIIHKQPVAASSKSPMTLTALGDSLTYGVGDSTKRGGYTYLIKKPLQRTSKRPVKVYNYGVSGDTSGQILHRLKTKPAIKRNVRQSQIIVLTLGGNDVMHALKKYGVKLTPAKLQIFQKKYDQNLIEILHILRQANPRAPVYIYGIYNPYSIYVKQAQGMKKALKQWNQNTEQIATDNFRVHFVDISALASPKKLKYSKSKQETTNPLLYTKDYFHPNDQGYRLMTQKLWHRLQATQKEWRK</sequence>
<dbReference type="EMBL" id="JXJQ01000008">
    <property type="protein sequence ID" value="KJY61824.1"/>
    <property type="molecule type" value="Genomic_DNA"/>
</dbReference>
<dbReference type="InterPro" id="IPR036514">
    <property type="entry name" value="SGNH_hydro_sf"/>
</dbReference>
<dbReference type="GO" id="GO:0004622">
    <property type="term" value="F:phosphatidylcholine lysophospholipase activity"/>
    <property type="evidence" value="ECO:0007669"/>
    <property type="project" value="TreeGrafter"/>
</dbReference>
<dbReference type="Pfam" id="PF13472">
    <property type="entry name" value="Lipase_GDSL_2"/>
    <property type="match status" value="1"/>
</dbReference>
<name>A0A0F4LU71_9LACO</name>
<dbReference type="OrthoDB" id="252349at2"/>
<feature type="domain" description="SGNH hydrolase-type esterase" evidence="1">
    <location>
        <begin position="43"/>
        <end position="247"/>
    </location>
</feature>
<dbReference type="InterPro" id="IPR013830">
    <property type="entry name" value="SGNH_hydro"/>
</dbReference>
<dbReference type="InterPro" id="IPR051532">
    <property type="entry name" value="Ester_Hydrolysis_Enzymes"/>
</dbReference>
<keyword evidence="3" id="KW-1185">Reference proteome</keyword>
<protein>
    <recommendedName>
        <fullName evidence="1">SGNH hydrolase-type esterase domain-containing protein</fullName>
    </recommendedName>
</protein>
<evidence type="ECO:0000259" key="1">
    <source>
        <dbReference type="Pfam" id="PF13472"/>
    </source>
</evidence>
<evidence type="ECO:0000313" key="3">
    <source>
        <dbReference type="Proteomes" id="UP000033558"/>
    </source>
</evidence>
<dbReference type="PANTHER" id="PTHR30383:SF27">
    <property type="entry name" value="SPORE GERMINATION LIPASE LIPC"/>
    <property type="match status" value="1"/>
</dbReference>
<organism evidence="2 3">
    <name type="scientific">Bombilactobacillus mellifer</name>
    <dbReference type="NCBI Taxonomy" id="1218492"/>
    <lineage>
        <taxon>Bacteria</taxon>
        <taxon>Bacillati</taxon>
        <taxon>Bacillota</taxon>
        <taxon>Bacilli</taxon>
        <taxon>Lactobacillales</taxon>
        <taxon>Lactobacillaceae</taxon>
        <taxon>Bombilactobacillus</taxon>
    </lineage>
</organism>